<name>A0ACC2E415_DIPCM</name>
<evidence type="ECO:0000313" key="2">
    <source>
        <dbReference type="Proteomes" id="UP001162992"/>
    </source>
</evidence>
<reference evidence="2" key="1">
    <citation type="journal article" date="2024" name="Proc. Natl. Acad. Sci. U.S.A.">
        <title>Extraordinary preservation of gene collinearity over three hundred million years revealed in homosporous lycophytes.</title>
        <authorList>
            <person name="Li C."/>
            <person name="Wickell D."/>
            <person name="Kuo L.Y."/>
            <person name="Chen X."/>
            <person name="Nie B."/>
            <person name="Liao X."/>
            <person name="Peng D."/>
            <person name="Ji J."/>
            <person name="Jenkins J."/>
            <person name="Williams M."/>
            <person name="Shu S."/>
            <person name="Plott C."/>
            <person name="Barry K."/>
            <person name="Rajasekar S."/>
            <person name="Grimwood J."/>
            <person name="Han X."/>
            <person name="Sun S."/>
            <person name="Hou Z."/>
            <person name="He W."/>
            <person name="Dai G."/>
            <person name="Sun C."/>
            <person name="Schmutz J."/>
            <person name="Leebens-Mack J.H."/>
            <person name="Li F.W."/>
            <person name="Wang L."/>
        </authorList>
    </citation>
    <scope>NUCLEOTIDE SEQUENCE [LARGE SCALE GENOMIC DNA]</scope>
    <source>
        <strain evidence="2">cv. PW_Plant_1</strain>
    </source>
</reference>
<gene>
    <name evidence="1" type="ORF">O6H91_03G017700</name>
</gene>
<dbReference type="EMBL" id="CM055094">
    <property type="protein sequence ID" value="KAJ7561192.1"/>
    <property type="molecule type" value="Genomic_DNA"/>
</dbReference>
<protein>
    <submittedName>
        <fullName evidence="1">Uncharacterized protein</fullName>
    </submittedName>
</protein>
<keyword evidence="2" id="KW-1185">Reference proteome</keyword>
<sequence length="514" mass="55565">MPSLSVDASRSSRIFTQREIMIALAGASLICFALILGRVRSTVVLVTSTSDSLPFPDLEASFAPRIPGAGILGMLYAASPLDACQPLKNHPPSLKFPFFPIVIVARGECVFEAKVQHAQNAGFAAVIVYNNEDKKDLVTMSGNPLGIRIPAVFVSKTAGDILLKYAGDNSTRCYILPTFENTAWSVMAVSFISLLAVTAVLATFFFVRRHRLRHLGSRLRPAPEALSMSSKEVKALPSFVLKCAGDGNVSSETCAICLEDYETGEKLRVLPCHHEFHANCIDQWLTTRRPFCPICKRDAHTKTEDLPVSENTPLLDAASRLSIAVETHTFTGFQVFPTGPFHARSVGSLDGSYVSSPAGSPVEVNTHVLSLRDAPDHSKVRSPADEHYSSSVDAPNRLSTQVSIPGQCTKHSIHSSDLLKSPEHVLDHSPYSSRLSQSFSQMESLPASQNGLGLRSASYTSLNTLCGGLTSTARNPRSSSQQQYRTGSFKSLHHLSAGSQSVPHSSGNHGMDQC</sequence>
<proteinExistence type="predicted"/>
<evidence type="ECO:0000313" key="1">
    <source>
        <dbReference type="EMBL" id="KAJ7561192.1"/>
    </source>
</evidence>
<accession>A0ACC2E415</accession>
<dbReference type="Proteomes" id="UP001162992">
    <property type="component" value="Chromosome 3"/>
</dbReference>
<comment type="caution">
    <text evidence="1">The sequence shown here is derived from an EMBL/GenBank/DDBJ whole genome shotgun (WGS) entry which is preliminary data.</text>
</comment>
<organism evidence="1 2">
    <name type="scientific">Diphasiastrum complanatum</name>
    <name type="common">Issler's clubmoss</name>
    <name type="synonym">Lycopodium complanatum</name>
    <dbReference type="NCBI Taxonomy" id="34168"/>
    <lineage>
        <taxon>Eukaryota</taxon>
        <taxon>Viridiplantae</taxon>
        <taxon>Streptophyta</taxon>
        <taxon>Embryophyta</taxon>
        <taxon>Tracheophyta</taxon>
        <taxon>Lycopodiopsida</taxon>
        <taxon>Lycopodiales</taxon>
        <taxon>Lycopodiaceae</taxon>
        <taxon>Lycopodioideae</taxon>
        <taxon>Diphasiastrum</taxon>
    </lineage>
</organism>